<evidence type="ECO:0000313" key="3">
    <source>
        <dbReference type="Proteomes" id="UP000284379"/>
    </source>
</evidence>
<organism evidence="2 3">
    <name type="scientific">Bacteroides nordii</name>
    <dbReference type="NCBI Taxonomy" id="291645"/>
    <lineage>
        <taxon>Bacteria</taxon>
        <taxon>Pseudomonadati</taxon>
        <taxon>Bacteroidota</taxon>
        <taxon>Bacteroidia</taxon>
        <taxon>Bacteroidales</taxon>
        <taxon>Bacteroidaceae</taxon>
        <taxon>Bacteroides</taxon>
    </lineage>
</organism>
<feature type="transmembrane region" description="Helical" evidence="1">
    <location>
        <begin position="96"/>
        <end position="120"/>
    </location>
</feature>
<dbReference type="EMBL" id="QSGO01000006">
    <property type="protein sequence ID" value="RHB35352.1"/>
    <property type="molecule type" value="Genomic_DNA"/>
</dbReference>
<feature type="transmembrane region" description="Helical" evidence="1">
    <location>
        <begin position="29"/>
        <end position="47"/>
    </location>
</feature>
<dbReference type="AlphaFoldDB" id="A0A413VP82"/>
<proteinExistence type="predicted"/>
<evidence type="ECO:0000313" key="2">
    <source>
        <dbReference type="EMBL" id="RHB35352.1"/>
    </source>
</evidence>
<protein>
    <submittedName>
        <fullName evidence="2">Uncharacterized protein</fullName>
    </submittedName>
</protein>
<evidence type="ECO:0000256" key="1">
    <source>
        <dbReference type="SAM" id="Phobius"/>
    </source>
</evidence>
<dbReference type="Proteomes" id="UP000284379">
    <property type="component" value="Unassembled WGS sequence"/>
</dbReference>
<comment type="caution">
    <text evidence="2">The sequence shown here is derived from an EMBL/GenBank/DDBJ whole genome shotgun (WGS) entry which is preliminary data.</text>
</comment>
<name>A0A413VP82_9BACE</name>
<gene>
    <name evidence="2" type="ORF">DW888_09505</name>
</gene>
<reference evidence="2 3" key="1">
    <citation type="submission" date="2018-08" db="EMBL/GenBank/DDBJ databases">
        <title>A genome reference for cultivated species of the human gut microbiota.</title>
        <authorList>
            <person name="Zou Y."/>
            <person name="Xue W."/>
            <person name="Luo G."/>
        </authorList>
    </citation>
    <scope>NUCLEOTIDE SEQUENCE [LARGE SCALE GENOMIC DNA]</scope>
    <source>
        <strain evidence="2 3">AM40-30BH</strain>
    </source>
</reference>
<keyword evidence="1" id="KW-0812">Transmembrane</keyword>
<feature type="transmembrane region" description="Helical" evidence="1">
    <location>
        <begin position="68"/>
        <end position="90"/>
    </location>
</feature>
<keyword evidence="1" id="KW-0472">Membrane</keyword>
<sequence>MGEIRFTSEFFIVVVLYTQSFCRKNGLDIFVFIPSVLLIFCIVMDIYSKRGCNYKFYSFLNSFKDEHWLKGVLMEVGSPFVLYVLLLGLSSMEENVFLSFLLIFFSILYYVVMIVFFIIVRSKSRKHSKLL</sequence>
<accession>A0A413VP82</accession>
<keyword evidence="1" id="KW-1133">Transmembrane helix</keyword>